<dbReference type="InterPro" id="IPR035892">
    <property type="entry name" value="C2_domain_sf"/>
</dbReference>
<organism evidence="17">
    <name type="scientific">Selaginella moellendorffii</name>
    <name type="common">Spikemoss</name>
    <dbReference type="NCBI Taxonomy" id="88036"/>
    <lineage>
        <taxon>Eukaryota</taxon>
        <taxon>Viridiplantae</taxon>
        <taxon>Streptophyta</taxon>
        <taxon>Embryophyta</taxon>
        <taxon>Tracheophyta</taxon>
        <taxon>Lycopodiopsida</taxon>
        <taxon>Selaginellales</taxon>
        <taxon>Selaginellaceae</taxon>
        <taxon>Selaginella</taxon>
    </lineage>
</organism>
<dbReference type="Pfam" id="PF00168">
    <property type="entry name" value="C2"/>
    <property type="match status" value="1"/>
</dbReference>
<dbReference type="CDD" id="cd21677">
    <property type="entry name" value="SMP_SYT"/>
    <property type="match status" value="1"/>
</dbReference>
<keyword evidence="6" id="KW-0677">Repeat</keyword>
<evidence type="ECO:0000259" key="14">
    <source>
        <dbReference type="PROSITE" id="PS50004"/>
    </source>
</evidence>
<dbReference type="OMA" id="MWPFIAD"/>
<dbReference type="PRINTS" id="PR00360">
    <property type="entry name" value="C2DOMAIN"/>
</dbReference>
<dbReference type="InterPro" id="IPR045050">
    <property type="entry name" value="Synaptotagmin_plant"/>
</dbReference>
<feature type="domain" description="C2" evidence="14">
    <location>
        <begin position="247"/>
        <end position="364"/>
    </location>
</feature>
<dbReference type="eggNOG" id="KOG1012">
    <property type="taxonomic scope" value="Eukaryota"/>
</dbReference>
<dbReference type="Proteomes" id="UP000001514">
    <property type="component" value="Unassembled WGS sequence"/>
</dbReference>
<keyword evidence="10" id="KW-0446">Lipid-binding</keyword>
<keyword evidence="8 13" id="KW-1133">Transmembrane helix</keyword>
<feature type="region of interest" description="Disordered" evidence="12">
    <location>
        <begin position="446"/>
        <end position="466"/>
    </location>
</feature>
<proteinExistence type="inferred from homology"/>
<evidence type="ECO:0000256" key="10">
    <source>
        <dbReference type="ARBA" id="ARBA00023121"/>
    </source>
</evidence>
<dbReference type="PANTHER" id="PTHR10774:SF190">
    <property type="entry name" value="C2 CALCIUM_LIPID-BINDING ENDONUCLEASE_EXONUCLEASE_PHOSPHATASE-RELATED"/>
    <property type="match status" value="1"/>
</dbReference>
<dbReference type="GO" id="GO:0016020">
    <property type="term" value="C:membrane"/>
    <property type="evidence" value="ECO:0007669"/>
    <property type="project" value="UniProtKB-SubCell"/>
</dbReference>
<feature type="domain" description="SMP-LTD" evidence="15">
    <location>
        <begin position="66"/>
        <end position="249"/>
    </location>
</feature>
<evidence type="ECO:0000256" key="11">
    <source>
        <dbReference type="ARBA" id="ARBA00023136"/>
    </source>
</evidence>
<accession>D8RTB3</accession>
<dbReference type="HOGENOM" id="CLU_042212_1_0_1"/>
<evidence type="ECO:0000256" key="9">
    <source>
        <dbReference type="ARBA" id="ARBA00023055"/>
    </source>
</evidence>
<dbReference type="PROSITE" id="PS51847">
    <property type="entry name" value="SMP"/>
    <property type="match status" value="1"/>
</dbReference>
<dbReference type="STRING" id="88036.D8RTB3"/>
<evidence type="ECO:0000256" key="12">
    <source>
        <dbReference type="SAM" id="MobiDB-lite"/>
    </source>
</evidence>
<dbReference type="PANTHER" id="PTHR10774">
    <property type="entry name" value="EXTENDED SYNAPTOTAGMIN-RELATED"/>
    <property type="match status" value="1"/>
</dbReference>
<evidence type="ECO:0000256" key="3">
    <source>
        <dbReference type="ARBA" id="ARBA00022448"/>
    </source>
</evidence>
<comment type="subcellular location">
    <subcellularLocation>
        <location evidence="1">Membrane</location>
        <topology evidence="1">Single-pass membrane protein</topology>
    </subcellularLocation>
</comment>
<dbReference type="GO" id="GO:0006869">
    <property type="term" value="P:lipid transport"/>
    <property type="evidence" value="ECO:0007669"/>
    <property type="project" value="UniProtKB-KW"/>
</dbReference>
<evidence type="ECO:0000256" key="2">
    <source>
        <dbReference type="ARBA" id="ARBA00006996"/>
    </source>
</evidence>
<dbReference type="GO" id="GO:0046872">
    <property type="term" value="F:metal ion binding"/>
    <property type="evidence" value="ECO:0007669"/>
    <property type="project" value="UniProtKB-KW"/>
</dbReference>
<dbReference type="InterPro" id="IPR031468">
    <property type="entry name" value="SMP_LBD"/>
</dbReference>
<dbReference type="Pfam" id="PF17047">
    <property type="entry name" value="SMP_LBD"/>
    <property type="match status" value="1"/>
</dbReference>
<reference evidence="16 17" key="1">
    <citation type="journal article" date="2011" name="Science">
        <title>The Selaginella genome identifies genetic changes associated with the evolution of vascular plants.</title>
        <authorList>
            <person name="Banks J.A."/>
            <person name="Nishiyama T."/>
            <person name="Hasebe M."/>
            <person name="Bowman J.L."/>
            <person name="Gribskov M."/>
            <person name="dePamphilis C."/>
            <person name="Albert V.A."/>
            <person name="Aono N."/>
            <person name="Aoyama T."/>
            <person name="Ambrose B.A."/>
            <person name="Ashton N.W."/>
            <person name="Axtell M.J."/>
            <person name="Barker E."/>
            <person name="Barker M.S."/>
            <person name="Bennetzen J.L."/>
            <person name="Bonawitz N.D."/>
            <person name="Chapple C."/>
            <person name="Cheng C."/>
            <person name="Correa L.G."/>
            <person name="Dacre M."/>
            <person name="DeBarry J."/>
            <person name="Dreyer I."/>
            <person name="Elias M."/>
            <person name="Engstrom E.M."/>
            <person name="Estelle M."/>
            <person name="Feng L."/>
            <person name="Finet C."/>
            <person name="Floyd S.K."/>
            <person name="Frommer W.B."/>
            <person name="Fujita T."/>
            <person name="Gramzow L."/>
            <person name="Gutensohn M."/>
            <person name="Harholt J."/>
            <person name="Hattori M."/>
            <person name="Heyl A."/>
            <person name="Hirai T."/>
            <person name="Hiwatashi Y."/>
            <person name="Ishikawa M."/>
            <person name="Iwata M."/>
            <person name="Karol K.G."/>
            <person name="Koehler B."/>
            <person name="Kolukisaoglu U."/>
            <person name="Kubo M."/>
            <person name="Kurata T."/>
            <person name="Lalonde S."/>
            <person name="Li K."/>
            <person name="Li Y."/>
            <person name="Litt A."/>
            <person name="Lyons E."/>
            <person name="Manning G."/>
            <person name="Maruyama T."/>
            <person name="Michael T.P."/>
            <person name="Mikami K."/>
            <person name="Miyazaki S."/>
            <person name="Morinaga S."/>
            <person name="Murata T."/>
            <person name="Mueller-Roeber B."/>
            <person name="Nelson D.R."/>
            <person name="Obara M."/>
            <person name="Oguri Y."/>
            <person name="Olmstead R.G."/>
            <person name="Onodera N."/>
            <person name="Petersen B.L."/>
            <person name="Pils B."/>
            <person name="Prigge M."/>
            <person name="Rensing S.A."/>
            <person name="Riano-Pachon D.M."/>
            <person name="Roberts A.W."/>
            <person name="Sato Y."/>
            <person name="Scheller H.V."/>
            <person name="Schulz B."/>
            <person name="Schulz C."/>
            <person name="Shakirov E.V."/>
            <person name="Shibagaki N."/>
            <person name="Shinohara N."/>
            <person name="Shippen D.E."/>
            <person name="Soerensen I."/>
            <person name="Sotooka R."/>
            <person name="Sugimoto N."/>
            <person name="Sugita M."/>
            <person name="Sumikawa N."/>
            <person name="Tanurdzic M."/>
            <person name="Theissen G."/>
            <person name="Ulvskov P."/>
            <person name="Wakazuki S."/>
            <person name="Weng J.K."/>
            <person name="Willats W.W."/>
            <person name="Wipf D."/>
            <person name="Wolf P.G."/>
            <person name="Yang L."/>
            <person name="Zimmer A.D."/>
            <person name="Zhu Q."/>
            <person name="Mitros T."/>
            <person name="Hellsten U."/>
            <person name="Loque D."/>
            <person name="Otillar R."/>
            <person name="Salamov A."/>
            <person name="Schmutz J."/>
            <person name="Shapiro H."/>
            <person name="Lindquist E."/>
            <person name="Lucas S."/>
            <person name="Rokhsar D."/>
            <person name="Grigoriev I.V."/>
        </authorList>
    </citation>
    <scope>NUCLEOTIDE SEQUENCE [LARGE SCALE GENOMIC DNA]</scope>
</reference>
<dbReference type="InterPro" id="IPR000008">
    <property type="entry name" value="C2_dom"/>
</dbReference>
<dbReference type="EMBL" id="GL377589">
    <property type="protein sequence ID" value="EFJ24652.1"/>
    <property type="molecule type" value="Genomic_DNA"/>
</dbReference>
<evidence type="ECO:0000313" key="16">
    <source>
        <dbReference type="EMBL" id="EFJ24652.1"/>
    </source>
</evidence>
<name>D8RTB3_SELML</name>
<dbReference type="OrthoDB" id="67700at2759"/>
<evidence type="ECO:0000256" key="7">
    <source>
        <dbReference type="ARBA" id="ARBA00022837"/>
    </source>
</evidence>
<dbReference type="CDD" id="cd00030">
    <property type="entry name" value="C2"/>
    <property type="match status" value="1"/>
</dbReference>
<evidence type="ECO:0000256" key="4">
    <source>
        <dbReference type="ARBA" id="ARBA00022692"/>
    </source>
</evidence>
<sequence>MGLLTGLLFGVIVGIGLVAGWCFAMRCRSKQRIAKAANIKLLGKMSQDEVKKLLYDAFPPWVIFPEFERVKWMNKQLEKVWPYVAGAAQEIIRESVEPVLEQYRPIGISSLKFDKLSLGRLAPQIEGIRIQTLKPGQITMDMDFRWNGDASIILGIQTLVGASLPVQLKNLKFFATIRVIFQLSENIPCISAVVVALLAKPKPEVKYTLKVIGGSLTGVPGLADMIKDLVEDAITDQLEWPHRRVIPIGGLPVDTSDLELKLQGRLTVGVIKANSLKNMEMFGRSDPYVVAYVRPLFKFKTKVVNNNLNPEWNAEFNFDIEDHETQLLTLQVYDEDVGQKDALLGIVSYRVAKLLPEETKEEVFDLLPSLDKMNVRDKKDRGTITVRLKYHVYTPEEQKAAMEMEKKFLEEKQKAKEAGMIGSTMDAVGGGLTKAGKFVGKTVSTPFGGGGSRKAKSPAHENGIVR</sequence>
<dbReference type="KEGG" id="smo:SELMODRAFT_101052"/>
<keyword evidence="5" id="KW-0479">Metal-binding</keyword>
<dbReference type="FunCoup" id="D8RTB3">
    <property type="interactions" value="3234"/>
</dbReference>
<evidence type="ECO:0000259" key="15">
    <source>
        <dbReference type="PROSITE" id="PS51847"/>
    </source>
</evidence>
<gene>
    <name evidence="16" type="ORF">SELMODRAFT_101052</name>
</gene>
<protein>
    <recommendedName>
        <fullName evidence="18">Plant synaptotagmin</fullName>
    </recommendedName>
</protein>
<evidence type="ECO:0000313" key="17">
    <source>
        <dbReference type="Proteomes" id="UP000001514"/>
    </source>
</evidence>
<dbReference type="GO" id="GO:0005783">
    <property type="term" value="C:endoplasmic reticulum"/>
    <property type="evidence" value="ECO:0000318"/>
    <property type="project" value="GO_Central"/>
</dbReference>
<dbReference type="InterPro" id="IPR039010">
    <property type="entry name" value="Synaptotagmin_SMP"/>
</dbReference>
<keyword evidence="4 13" id="KW-0812">Transmembrane</keyword>
<keyword evidence="9" id="KW-0445">Lipid transport</keyword>
<keyword evidence="7" id="KW-0106">Calcium</keyword>
<dbReference type="SUPFAM" id="SSF49562">
    <property type="entry name" value="C2 domain (Calcium/lipid-binding domain, CaLB)"/>
    <property type="match status" value="1"/>
</dbReference>
<keyword evidence="17" id="KW-1185">Reference proteome</keyword>
<dbReference type="AlphaFoldDB" id="D8RTB3"/>
<evidence type="ECO:0000256" key="8">
    <source>
        <dbReference type="ARBA" id="ARBA00022989"/>
    </source>
</evidence>
<dbReference type="SMART" id="SM00239">
    <property type="entry name" value="C2"/>
    <property type="match status" value="1"/>
</dbReference>
<feature type="transmembrane region" description="Helical" evidence="13">
    <location>
        <begin position="6"/>
        <end position="25"/>
    </location>
</feature>
<comment type="similarity">
    <text evidence="2">Belongs to the synaptotagmin family.</text>
</comment>
<keyword evidence="3" id="KW-0813">Transport</keyword>
<dbReference type="PROSITE" id="PS50004">
    <property type="entry name" value="C2"/>
    <property type="match status" value="1"/>
</dbReference>
<evidence type="ECO:0000256" key="6">
    <source>
        <dbReference type="ARBA" id="ARBA00022737"/>
    </source>
</evidence>
<keyword evidence="11 13" id="KW-0472">Membrane</keyword>
<dbReference type="GO" id="GO:0008289">
    <property type="term" value="F:lipid binding"/>
    <property type="evidence" value="ECO:0007669"/>
    <property type="project" value="UniProtKB-KW"/>
</dbReference>
<evidence type="ECO:0000256" key="5">
    <source>
        <dbReference type="ARBA" id="ARBA00022723"/>
    </source>
</evidence>
<dbReference type="Gramene" id="EFJ24652">
    <property type="protein sequence ID" value="EFJ24652"/>
    <property type="gene ID" value="SELMODRAFT_101052"/>
</dbReference>
<dbReference type="Gene3D" id="2.60.40.150">
    <property type="entry name" value="C2 domain"/>
    <property type="match status" value="1"/>
</dbReference>
<evidence type="ECO:0000256" key="1">
    <source>
        <dbReference type="ARBA" id="ARBA00004167"/>
    </source>
</evidence>
<evidence type="ECO:0008006" key="18">
    <source>
        <dbReference type="Google" id="ProtNLM"/>
    </source>
</evidence>
<dbReference type="InParanoid" id="D8RTB3"/>
<evidence type="ECO:0000256" key="13">
    <source>
        <dbReference type="SAM" id="Phobius"/>
    </source>
</evidence>